<evidence type="ECO:0000313" key="2">
    <source>
        <dbReference type="EMBL" id="RCI13243.1"/>
    </source>
</evidence>
<dbReference type="AlphaFoldDB" id="A0A367LFP5"/>
<accession>A0A367LFP5</accession>
<reference evidence="2 3" key="1">
    <citation type="journal article" date="2015" name="BMC Genomics">
        <title>Insights from the genome of Ophiocordyceps polyrhachis-furcata to pathogenicity and host specificity in insect fungi.</title>
        <authorList>
            <person name="Wichadakul D."/>
            <person name="Kobmoo N."/>
            <person name="Ingsriswang S."/>
            <person name="Tangphatsornruang S."/>
            <person name="Chantasingh D."/>
            <person name="Luangsa-ard J.J."/>
            <person name="Eurwilaichitr L."/>
        </authorList>
    </citation>
    <scope>NUCLEOTIDE SEQUENCE [LARGE SCALE GENOMIC DNA]</scope>
    <source>
        <strain evidence="2 3">BCC 54312</strain>
    </source>
</reference>
<keyword evidence="3" id="KW-1185">Reference proteome</keyword>
<sequence length="140" mass="15701">MYTQPWEGLFLGGGSALLDRQYLDWYGADVLPLCPSLSSEAVDRASIAQRGLGESSSHRQRKDEGGTVRARASWLRHLEVATNERTNHNHHPSSMRKLQRISGIIDSASFLRAYVVYEQRNRREKMNERGTSSAISGLLG</sequence>
<feature type="region of interest" description="Disordered" evidence="1">
    <location>
        <begin position="48"/>
        <end position="68"/>
    </location>
</feature>
<organism evidence="2 3">
    <name type="scientific">Ophiocordyceps polyrhachis-furcata BCC 54312</name>
    <dbReference type="NCBI Taxonomy" id="1330021"/>
    <lineage>
        <taxon>Eukaryota</taxon>
        <taxon>Fungi</taxon>
        <taxon>Dikarya</taxon>
        <taxon>Ascomycota</taxon>
        <taxon>Pezizomycotina</taxon>
        <taxon>Sordariomycetes</taxon>
        <taxon>Hypocreomycetidae</taxon>
        <taxon>Hypocreales</taxon>
        <taxon>Ophiocordycipitaceae</taxon>
        <taxon>Ophiocordyceps</taxon>
    </lineage>
</organism>
<evidence type="ECO:0000313" key="3">
    <source>
        <dbReference type="Proteomes" id="UP000253664"/>
    </source>
</evidence>
<gene>
    <name evidence="2" type="ORF">L249_0123</name>
</gene>
<name>A0A367LFP5_9HYPO</name>
<dbReference type="EMBL" id="LKCN02000007">
    <property type="protein sequence ID" value="RCI13243.1"/>
    <property type="molecule type" value="Genomic_DNA"/>
</dbReference>
<proteinExistence type="predicted"/>
<comment type="caution">
    <text evidence="2">The sequence shown here is derived from an EMBL/GenBank/DDBJ whole genome shotgun (WGS) entry which is preliminary data.</text>
</comment>
<dbReference type="Proteomes" id="UP000253664">
    <property type="component" value="Unassembled WGS sequence"/>
</dbReference>
<protein>
    <submittedName>
        <fullName evidence="2">Uncharacterized protein</fullName>
    </submittedName>
</protein>
<evidence type="ECO:0000256" key="1">
    <source>
        <dbReference type="SAM" id="MobiDB-lite"/>
    </source>
</evidence>